<dbReference type="Pfam" id="PF09620">
    <property type="entry name" value="Cas_csx3"/>
    <property type="match status" value="1"/>
</dbReference>
<reference evidence="2" key="1">
    <citation type="submission" date="2021-02" db="EMBL/GenBank/DDBJ databases">
        <title>The CRISPR/cas machinery reduction and long-range gene transfer in the hot spring cyanobacterium Synechococcus.</title>
        <authorList>
            <person name="Dvorak P."/>
            <person name="Jahodarova E."/>
            <person name="Hasler P."/>
            <person name="Poulickova A."/>
        </authorList>
    </citation>
    <scope>NUCLEOTIDE SEQUENCE</scope>
    <source>
        <strain evidence="2">Rupite</strain>
    </source>
</reference>
<organism evidence="2 3">
    <name type="scientific">Thermostichus vulcanus str. 'Rupite'</name>
    <dbReference type="NCBI Taxonomy" id="2813851"/>
    <lineage>
        <taxon>Bacteria</taxon>
        <taxon>Bacillati</taxon>
        <taxon>Cyanobacteriota</taxon>
        <taxon>Cyanophyceae</taxon>
        <taxon>Thermostichales</taxon>
        <taxon>Thermostichaceae</taxon>
        <taxon>Thermostichus</taxon>
    </lineage>
</organism>
<proteinExistence type="predicted"/>
<accession>A0ABT0C9G0</accession>
<protein>
    <submittedName>
        <fullName evidence="2">CRISPR-associated protein Csx3</fullName>
    </submittedName>
</protein>
<gene>
    <name evidence="2" type="primary">csx3</name>
    <name evidence="2" type="ORF">JX360_05770</name>
</gene>
<evidence type="ECO:0000313" key="2">
    <source>
        <dbReference type="EMBL" id="MCJ2542417.1"/>
    </source>
</evidence>
<comment type="caution">
    <text evidence="2">The sequence shown here is derived from an EMBL/GenBank/DDBJ whole genome shotgun (WGS) entry which is preliminary data.</text>
</comment>
<dbReference type="SUPFAM" id="SSF52540">
    <property type="entry name" value="P-loop containing nucleoside triphosphate hydrolases"/>
    <property type="match status" value="1"/>
</dbReference>
<feature type="compositionally biased region" description="Basic and acidic residues" evidence="1">
    <location>
        <begin position="136"/>
        <end position="147"/>
    </location>
</feature>
<evidence type="ECO:0000313" key="3">
    <source>
        <dbReference type="Proteomes" id="UP000830835"/>
    </source>
</evidence>
<dbReference type="InterPro" id="IPR013409">
    <property type="entry name" value="CRISPR-assoc_prot_Crn3/Csx3"/>
</dbReference>
<feature type="region of interest" description="Disordered" evidence="1">
    <location>
        <begin position="136"/>
        <end position="155"/>
    </location>
</feature>
<dbReference type="Proteomes" id="UP000830835">
    <property type="component" value="Unassembled WGS sequence"/>
</dbReference>
<sequence>MSPIRLHLRFEHLDHSDRGELHFPCNVSGTLLEGGLSFQVIEIELTRPDRLMFPVDLQTLKLPDHLNPRLGVVLTGRAPIWLYGWLVHECHFTRWVACYDPRLGAVVVSSHSPEVRVGEIIPWMEGKWKPQQLAALDRDPRDSKPTEEGIPAPPSGLAAAVMVAGPPNSGKSRLAHALFHALLPEYPGIYLQRAHWDGEGNWTLDLPPEQAKALKQRHRGRLTPEFFGFHAQAILNLRRQKSLVIVDVGGQVDPHKQPLLEACSHYVLVSRDPEAIPPWREFCQDRGNLRGLAILHTSPQGPLPVGHQPVRFSGTEFPLQLHWIPGTALPEELVQAVRRLIPRMN</sequence>
<keyword evidence="3" id="KW-1185">Reference proteome</keyword>
<evidence type="ECO:0000256" key="1">
    <source>
        <dbReference type="SAM" id="MobiDB-lite"/>
    </source>
</evidence>
<dbReference type="EMBL" id="JAFIRA010000010">
    <property type="protein sequence ID" value="MCJ2542417.1"/>
    <property type="molecule type" value="Genomic_DNA"/>
</dbReference>
<dbReference type="NCBIfam" id="TIGR02579">
    <property type="entry name" value="cas_csx3"/>
    <property type="match status" value="1"/>
</dbReference>
<name>A0ABT0C9G0_THEVL</name>
<dbReference type="InterPro" id="IPR027417">
    <property type="entry name" value="P-loop_NTPase"/>
</dbReference>